<evidence type="ECO:0000313" key="3">
    <source>
        <dbReference type="Proteomes" id="UP000192907"/>
    </source>
</evidence>
<organism evidence="2 3">
    <name type="scientific">Pseudobacteriovorax antillogorgiicola</name>
    <dbReference type="NCBI Taxonomy" id="1513793"/>
    <lineage>
        <taxon>Bacteria</taxon>
        <taxon>Pseudomonadati</taxon>
        <taxon>Bdellovibrionota</taxon>
        <taxon>Oligoflexia</taxon>
        <taxon>Oligoflexales</taxon>
        <taxon>Pseudobacteriovoracaceae</taxon>
        <taxon>Pseudobacteriovorax</taxon>
    </lineage>
</organism>
<dbReference type="Proteomes" id="UP000192907">
    <property type="component" value="Unassembled WGS sequence"/>
</dbReference>
<accession>A0A1Y6B833</accession>
<dbReference type="OrthoDB" id="9795903at2"/>
<evidence type="ECO:0000259" key="1">
    <source>
        <dbReference type="SMART" id="SM00953"/>
    </source>
</evidence>
<protein>
    <submittedName>
        <fullName evidence="2">RES domain-containing protein</fullName>
    </submittedName>
</protein>
<keyword evidence="3" id="KW-1185">Reference proteome</keyword>
<dbReference type="InterPro" id="IPR014914">
    <property type="entry name" value="RES_dom"/>
</dbReference>
<dbReference type="AlphaFoldDB" id="A0A1Y6B833"/>
<sequence>MTEMETYANNECYRAIYTAGEDLLGDLGLDITQDEINFLIQTMNNSGIDHSGEQKNRCFDYAFDRLDSSWLIPNDSLLSPLLRGGESRFSDGSFGMFYAAEDEDTALLEVIYHDVARAREYFDHQPDVETWTTPKCIYICNIETRFAVDLTKRDDTNEIVNPVSYRYSRKVGKDLHDRRVQLIRYPSARNTDGICLAILSPLAIVGVSKWKYYRIVLVNHGGTIAHKVTRNDKKELIFKEGGEPEIQL</sequence>
<dbReference type="Pfam" id="PF08808">
    <property type="entry name" value="RES"/>
    <property type="match status" value="1"/>
</dbReference>
<proteinExistence type="predicted"/>
<dbReference type="EMBL" id="FWZT01000002">
    <property type="protein sequence ID" value="SME96323.1"/>
    <property type="molecule type" value="Genomic_DNA"/>
</dbReference>
<dbReference type="STRING" id="1513793.SAMN06296036_102278"/>
<name>A0A1Y6B833_9BACT</name>
<dbReference type="RefSeq" id="WP_132315214.1">
    <property type="nucleotide sequence ID" value="NZ_FWZT01000002.1"/>
</dbReference>
<gene>
    <name evidence="2" type="ORF">SAMN06296036_102278</name>
</gene>
<feature type="domain" description="RES" evidence="1">
    <location>
        <begin position="80"/>
        <end position="208"/>
    </location>
</feature>
<evidence type="ECO:0000313" key="2">
    <source>
        <dbReference type="EMBL" id="SME96323.1"/>
    </source>
</evidence>
<dbReference type="SMART" id="SM00953">
    <property type="entry name" value="RES"/>
    <property type="match status" value="1"/>
</dbReference>
<reference evidence="3" key="1">
    <citation type="submission" date="2017-04" db="EMBL/GenBank/DDBJ databases">
        <authorList>
            <person name="Varghese N."/>
            <person name="Submissions S."/>
        </authorList>
    </citation>
    <scope>NUCLEOTIDE SEQUENCE [LARGE SCALE GENOMIC DNA]</scope>
    <source>
        <strain evidence="3">RKEM611</strain>
    </source>
</reference>